<dbReference type="AlphaFoldDB" id="A0AAD8AR78"/>
<protein>
    <submittedName>
        <fullName evidence="2">Uncharacterized protein</fullName>
    </submittedName>
</protein>
<gene>
    <name evidence="2" type="ORF">Bpfe_029661</name>
</gene>
<sequence>MRRLSRRSSEAASRTNCSDDNYSDGHYTCQKASVTNNVMKNSTQRSRHRLKNGLAHWRKRKRHLQRYNFAPSPSLMVRIRAPFNTSRRRHV</sequence>
<accession>A0AAD8AR78</accession>
<evidence type="ECO:0000313" key="3">
    <source>
        <dbReference type="Proteomes" id="UP001233172"/>
    </source>
</evidence>
<evidence type="ECO:0000256" key="1">
    <source>
        <dbReference type="SAM" id="MobiDB-lite"/>
    </source>
</evidence>
<reference evidence="2" key="1">
    <citation type="journal article" date="2023" name="PLoS Negl. Trop. Dis.">
        <title>A genome sequence for Biomphalaria pfeifferi, the major vector snail for the human-infecting parasite Schistosoma mansoni.</title>
        <authorList>
            <person name="Bu L."/>
            <person name="Lu L."/>
            <person name="Laidemitt M.R."/>
            <person name="Zhang S.M."/>
            <person name="Mutuku M."/>
            <person name="Mkoji G."/>
            <person name="Steinauer M."/>
            <person name="Loker E.S."/>
        </authorList>
    </citation>
    <scope>NUCLEOTIDE SEQUENCE</scope>
    <source>
        <strain evidence="2">KasaAsao</strain>
    </source>
</reference>
<keyword evidence="3" id="KW-1185">Reference proteome</keyword>
<proteinExistence type="predicted"/>
<organism evidence="2 3">
    <name type="scientific">Biomphalaria pfeifferi</name>
    <name type="common">Bloodfluke planorb</name>
    <name type="synonym">Freshwater snail</name>
    <dbReference type="NCBI Taxonomy" id="112525"/>
    <lineage>
        <taxon>Eukaryota</taxon>
        <taxon>Metazoa</taxon>
        <taxon>Spiralia</taxon>
        <taxon>Lophotrochozoa</taxon>
        <taxon>Mollusca</taxon>
        <taxon>Gastropoda</taxon>
        <taxon>Heterobranchia</taxon>
        <taxon>Euthyneura</taxon>
        <taxon>Panpulmonata</taxon>
        <taxon>Hygrophila</taxon>
        <taxon>Lymnaeoidea</taxon>
        <taxon>Planorbidae</taxon>
        <taxon>Biomphalaria</taxon>
    </lineage>
</organism>
<reference evidence="2" key="2">
    <citation type="submission" date="2023-04" db="EMBL/GenBank/DDBJ databases">
        <authorList>
            <person name="Bu L."/>
            <person name="Lu L."/>
            <person name="Laidemitt M.R."/>
            <person name="Zhang S.M."/>
            <person name="Mutuku M."/>
            <person name="Mkoji G."/>
            <person name="Steinauer M."/>
            <person name="Loker E.S."/>
        </authorList>
    </citation>
    <scope>NUCLEOTIDE SEQUENCE</scope>
    <source>
        <strain evidence="2">KasaAsao</strain>
        <tissue evidence="2">Whole Snail</tissue>
    </source>
</reference>
<comment type="caution">
    <text evidence="2">The sequence shown here is derived from an EMBL/GenBank/DDBJ whole genome shotgun (WGS) entry which is preliminary data.</text>
</comment>
<name>A0AAD8AR78_BIOPF</name>
<feature type="region of interest" description="Disordered" evidence="1">
    <location>
        <begin position="1"/>
        <end position="25"/>
    </location>
</feature>
<dbReference type="Proteomes" id="UP001233172">
    <property type="component" value="Unassembled WGS sequence"/>
</dbReference>
<evidence type="ECO:0000313" key="2">
    <source>
        <dbReference type="EMBL" id="KAK0040919.1"/>
    </source>
</evidence>
<dbReference type="EMBL" id="JASAOG010000297">
    <property type="protein sequence ID" value="KAK0040919.1"/>
    <property type="molecule type" value="Genomic_DNA"/>
</dbReference>